<dbReference type="AlphaFoldDB" id="A0A4Q0U8C8"/>
<dbReference type="Gene3D" id="3.10.50.40">
    <property type="match status" value="2"/>
</dbReference>
<dbReference type="PANTHER" id="PTHR47245">
    <property type="entry name" value="PEPTIDYLPROLYL ISOMERASE"/>
    <property type="match status" value="1"/>
</dbReference>
<keyword evidence="1" id="KW-0413">Isomerase</keyword>
<reference evidence="1" key="2">
    <citation type="submission" date="2021-09" db="EMBL/GenBank/DDBJ databases">
        <authorList>
            <person name="Gilroy R."/>
        </authorList>
    </citation>
    <scope>NUCLEOTIDE SEQUENCE</scope>
    <source>
        <strain evidence="1">4100</strain>
    </source>
</reference>
<comment type="caution">
    <text evidence="1">The sequence shown here is derived from an EMBL/GenBank/DDBJ whole genome shotgun (WGS) entry which is preliminary data.</text>
</comment>
<organism evidence="1 2">
    <name type="scientific">Candidatus Amulumruptor caecigallinarius</name>
    <dbReference type="NCBI Taxonomy" id="2109911"/>
    <lineage>
        <taxon>Bacteria</taxon>
        <taxon>Pseudomonadati</taxon>
        <taxon>Bacteroidota</taxon>
        <taxon>Bacteroidia</taxon>
        <taxon>Bacteroidales</taxon>
        <taxon>Muribaculaceae</taxon>
        <taxon>Candidatus Amulumruptor</taxon>
    </lineage>
</organism>
<dbReference type="PROSITE" id="PS01096">
    <property type="entry name" value="PPIC_PPIASE_1"/>
    <property type="match status" value="1"/>
</dbReference>
<proteinExistence type="predicted"/>
<dbReference type="InterPro" id="IPR046357">
    <property type="entry name" value="PPIase_dom_sf"/>
</dbReference>
<evidence type="ECO:0000313" key="1">
    <source>
        <dbReference type="EMBL" id="HJE38682.1"/>
    </source>
</evidence>
<dbReference type="PANTHER" id="PTHR47245:SF2">
    <property type="entry name" value="PEPTIDYL-PROLYL CIS-TRANS ISOMERASE HP_0175-RELATED"/>
    <property type="match status" value="1"/>
</dbReference>
<dbReference type="GO" id="GO:0003755">
    <property type="term" value="F:peptidyl-prolyl cis-trans isomerase activity"/>
    <property type="evidence" value="ECO:0007669"/>
    <property type="project" value="UniProtKB-EC"/>
</dbReference>
<gene>
    <name evidence="1" type="ORF">K8V47_02820</name>
</gene>
<dbReference type="EMBL" id="DYXT01000017">
    <property type="protein sequence ID" value="HJE38682.1"/>
    <property type="molecule type" value="Genomic_DNA"/>
</dbReference>
<name>A0A4Q0U8C8_9BACT</name>
<dbReference type="EC" id="5.2.1.8" evidence="1"/>
<accession>A0A4Q0U8C8</accession>
<dbReference type="InterPro" id="IPR000297">
    <property type="entry name" value="PPIase_PpiC"/>
</dbReference>
<dbReference type="PROSITE" id="PS50198">
    <property type="entry name" value="PPIC_PPIASE_2"/>
    <property type="match status" value="2"/>
</dbReference>
<dbReference type="Pfam" id="PF00639">
    <property type="entry name" value="Rotamase"/>
    <property type="match status" value="2"/>
</dbReference>
<reference evidence="1" key="1">
    <citation type="journal article" date="2021" name="PeerJ">
        <title>Extensive microbial diversity within the chicken gut microbiome revealed by metagenomics and culture.</title>
        <authorList>
            <person name="Gilroy R."/>
            <person name="Ravi A."/>
            <person name="Getino M."/>
            <person name="Pursley I."/>
            <person name="Horton D.L."/>
            <person name="Alikhan N.F."/>
            <person name="Baker D."/>
            <person name="Gharbi K."/>
            <person name="Hall N."/>
            <person name="Watson M."/>
            <person name="Adriaenssens E.M."/>
            <person name="Foster-Nyarko E."/>
            <person name="Jarju S."/>
            <person name="Secka A."/>
            <person name="Antonio M."/>
            <person name="Oren A."/>
            <person name="Chaudhuri R.R."/>
            <person name="La Ragione R."/>
            <person name="Hildebrand F."/>
            <person name="Pallen M.J."/>
        </authorList>
    </citation>
    <scope>NUCLEOTIDE SEQUENCE</scope>
    <source>
        <strain evidence="1">4100</strain>
    </source>
</reference>
<dbReference type="Proteomes" id="UP000711407">
    <property type="component" value="Unassembled WGS sequence"/>
</dbReference>
<protein>
    <submittedName>
        <fullName evidence="1">Peptidylprolyl isomerase</fullName>
        <ecNumber evidence="1">5.2.1.8</ecNumber>
    </submittedName>
</protein>
<dbReference type="InterPro" id="IPR023058">
    <property type="entry name" value="PPIase_PpiC_CS"/>
</dbReference>
<sequence length="648" mass="73183">MKKYLLPVAAVAVIAIAVSAKQSVNPDATLLTVNGKDIPVSEFEYLYNKNNNQQIERQTPEEYLEMFINYKLKVADAEAQGIDTTKAFKNELEQHRMELAKPYLKDADVENALINDIYSHMDRLVDVSHVMLRKGSTPEQNDSVKHMLDSIRTLIVSGKETLEDMALKYSIDPQAKRNKGRMGWMKANTYPYTFENVAYATPEGEISQVMETPFGFHIIKVHGFKPNPGRVNASHILKMTMGLDSLTQLKKKAQMDSIYEVVKNGDAAVFAEVAKMESEDPGSRQNGGKLSWFGAGEMVPEFESVAFSLSDGEVSRPFATRFGYHIIMRHAHRGIPSLEEEKEAILRNMWRDDRRDMAQKAKLESYLTSQKASVDEKGVAKVYKALSKDSVMDSVAYARVAGMTKVSVAKIGKQRIYASEIAASLAPDSKMTPAAWMAMFEARIQSAMDAKATEMMIAELPEKYDDYKNILNEYRDGILLFEVSNRNVWDKALRDTEGLEKYFQAHKDEYKWDKPHYKGTIIFTTGPAVTAEIQEFLSTYQGQAANLPAVIKQKYDRRAKAERVLAAEGDNAIVDNVAFGGVRPDTSKSRWTDYFAYEGTILSQPQSAQDVKGLVTTDYQQVLEQEWVKQLREKYPVVVNTKVFDKIK</sequence>
<evidence type="ECO:0000313" key="2">
    <source>
        <dbReference type="Proteomes" id="UP000711407"/>
    </source>
</evidence>
<dbReference type="InterPro" id="IPR050245">
    <property type="entry name" value="PrsA_foldase"/>
</dbReference>
<dbReference type="SUPFAM" id="SSF54534">
    <property type="entry name" value="FKBP-like"/>
    <property type="match status" value="2"/>
</dbReference>